<dbReference type="Proteomes" id="UP001598138">
    <property type="component" value="Unassembled WGS sequence"/>
</dbReference>
<accession>A0ABW6DAX9</accession>
<dbReference type="CDD" id="cd01048">
    <property type="entry name" value="Ferritin_like_AB2"/>
    <property type="match status" value="1"/>
</dbReference>
<keyword evidence="3" id="KW-1185">Reference proteome</keyword>
<evidence type="ECO:0000313" key="3">
    <source>
        <dbReference type="Proteomes" id="UP001598138"/>
    </source>
</evidence>
<protein>
    <submittedName>
        <fullName evidence="2">DUF2202 domain-containing protein</fullName>
    </submittedName>
</protein>
<comment type="caution">
    <text evidence="2">The sequence shown here is derived from an EMBL/GenBank/DDBJ whole genome shotgun (WGS) entry which is preliminary data.</text>
</comment>
<dbReference type="Gene3D" id="1.20.1260.10">
    <property type="match status" value="1"/>
</dbReference>
<dbReference type="Pfam" id="PF09968">
    <property type="entry name" value="DUF2202"/>
    <property type="match status" value="1"/>
</dbReference>
<evidence type="ECO:0000313" key="2">
    <source>
        <dbReference type="EMBL" id="MFD3394062.1"/>
    </source>
</evidence>
<name>A0ABW6DAX9_9BACT</name>
<dbReference type="InterPro" id="IPR019243">
    <property type="entry name" value="DUF2202"/>
</dbReference>
<dbReference type="SUPFAM" id="SSF47240">
    <property type="entry name" value="Ferritin-like"/>
    <property type="match status" value="1"/>
</dbReference>
<feature type="domain" description="DUF2202" evidence="1">
    <location>
        <begin position="53"/>
        <end position="213"/>
    </location>
</feature>
<dbReference type="EMBL" id="JBBKXZ010000001">
    <property type="protein sequence ID" value="MFD3394062.1"/>
    <property type="molecule type" value="Genomic_DNA"/>
</dbReference>
<organism evidence="2 3">
    <name type="scientific">Aquirufa avitistagni</name>
    <dbReference type="NCBI Taxonomy" id="3104728"/>
    <lineage>
        <taxon>Bacteria</taxon>
        <taxon>Pseudomonadati</taxon>
        <taxon>Bacteroidota</taxon>
        <taxon>Cytophagia</taxon>
        <taxon>Cytophagales</taxon>
        <taxon>Flectobacillaceae</taxon>
        <taxon>Aquirufa</taxon>
    </lineage>
</organism>
<dbReference type="InterPro" id="IPR009078">
    <property type="entry name" value="Ferritin-like_SF"/>
</dbReference>
<evidence type="ECO:0000259" key="1">
    <source>
        <dbReference type="Pfam" id="PF09968"/>
    </source>
</evidence>
<dbReference type="InterPro" id="IPR012347">
    <property type="entry name" value="Ferritin-like"/>
</dbReference>
<proteinExistence type="predicted"/>
<gene>
    <name evidence="2" type="ORF">U0R10_05470</name>
</gene>
<dbReference type="PROSITE" id="PS51257">
    <property type="entry name" value="PROKAR_LIPOPROTEIN"/>
    <property type="match status" value="1"/>
</dbReference>
<dbReference type="RefSeq" id="WP_377982937.1">
    <property type="nucleotide sequence ID" value="NZ_JBBKXZ010000001.1"/>
</dbReference>
<reference evidence="2 3" key="1">
    <citation type="submission" date="2024-03" db="EMBL/GenBank/DDBJ databases">
        <title>Aquirufa genome sequencing.</title>
        <authorList>
            <person name="Pitt A."/>
            <person name="Hahn M.W."/>
        </authorList>
    </citation>
    <scope>NUCLEOTIDE SEQUENCE [LARGE SCALE GENOMIC DNA]</scope>
    <source>
        <strain evidence="2 3">OSTEICH-129V</strain>
    </source>
</reference>
<sequence>MKNAFLIVATLIALSSCESGNPVGNEQANLSQSLANIKTAVNNLPAETLDSVEKERILFIREEEKLAYDVYQTMYDKYGSKIFQNIPNSELSHMEAMLIIIKKYQLVDPMDTNPRGKFEDQNLQLLYTSLVSQGNVSLLSAYQVGAKIEELDIFDLNKSIAITNNQDVRLVYDFLNKGSRNHLRSFYKNLKNVGGSYSPIFITQAEFDAIVNSPTEKM</sequence>